<keyword evidence="3 6" id="KW-0238">DNA-binding</keyword>
<evidence type="ECO:0000259" key="5">
    <source>
        <dbReference type="PROSITE" id="PS50931"/>
    </source>
</evidence>
<feature type="domain" description="HTH lysR-type" evidence="5">
    <location>
        <begin position="19"/>
        <end position="76"/>
    </location>
</feature>
<comment type="caution">
    <text evidence="6">The sequence shown here is derived from an EMBL/GenBank/DDBJ whole genome shotgun (WGS) entry which is preliminary data.</text>
</comment>
<dbReference type="Pfam" id="PF03466">
    <property type="entry name" value="LysR_substrate"/>
    <property type="match status" value="1"/>
</dbReference>
<sequence length="321" mass="34772">MAAVYGAPFLSAFGSSMRIHSSALQYFDAVRRAGSIREAARRLNVASSAVNRQILKLEAEIGTPLFDRNPSGVTLTSAGEILAHHVIVVLQDLDRTSAEIEALKGARVGHVAIAAVESVCPALLPSVLGNLRERAPRITVNAKMMGSALIPEALESGLADVGIAFNLPRYPDLRQVYVASFKLGAIMAPDHLLAKREEVSFASCSDHPLVFAASDLSIHQLLAPVMRQANRSVEPIMRTNSIELMHQLALKKPVIAFQTPIGLEKLIAAGDLVHVPLVGPVWSDLGVYVRAGRSLPAPVDLFLQILTGELQERERFEHDRH</sequence>
<evidence type="ECO:0000313" key="6">
    <source>
        <dbReference type="EMBL" id="PTW61059.1"/>
    </source>
</evidence>
<comment type="similarity">
    <text evidence="1">Belongs to the LysR transcriptional regulatory family.</text>
</comment>
<keyword evidence="4" id="KW-0804">Transcription</keyword>
<dbReference type="GO" id="GO:0003700">
    <property type="term" value="F:DNA-binding transcription factor activity"/>
    <property type="evidence" value="ECO:0007669"/>
    <property type="project" value="InterPro"/>
</dbReference>
<accession>A0A2T5VBD7</accession>
<evidence type="ECO:0000256" key="2">
    <source>
        <dbReference type="ARBA" id="ARBA00023015"/>
    </source>
</evidence>
<dbReference type="Gene3D" id="1.10.10.10">
    <property type="entry name" value="Winged helix-like DNA-binding domain superfamily/Winged helix DNA-binding domain"/>
    <property type="match status" value="1"/>
</dbReference>
<dbReference type="AlphaFoldDB" id="A0A2T5VBD7"/>
<name>A0A2T5VBD7_9HYPH</name>
<dbReference type="Gene3D" id="3.40.190.290">
    <property type="match status" value="1"/>
</dbReference>
<dbReference type="InterPro" id="IPR005119">
    <property type="entry name" value="LysR_subst-bd"/>
</dbReference>
<dbReference type="PROSITE" id="PS50931">
    <property type="entry name" value="HTH_LYSR"/>
    <property type="match status" value="1"/>
</dbReference>
<keyword evidence="7" id="KW-1185">Reference proteome</keyword>
<dbReference type="InterPro" id="IPR036388">
    <property type="entry name" value="WH-like_DNA-bd_sf"/>
</dbReference>
<dbReference type="PANTHER" id="PTHR30419">
    <property type="entry name" value="HTH-TYPE TRANSCRIPTIONAL REGULATOR YBHD"/>
    <property type="match status" value="1"/>
</dbReference>
<protein>
    <submittedName>
        <fullName evidence="6">DNA-binding transcriptional LysR family regulator</fullName>
    </submittedName>
</protein>
<organism evidence="6 7">
    <name type="scientific">Breoghania corrubedonensis</name>
    <dbReference type="NCBI Taxonomy" id="665038"/>
    <lineage>
        <taxon>Bacteria</taxon>
        <taxon>Pseudomonadati</taxon>
        <taxon>Pseudomonadota</taxon>
        <taxon>Alphaproteobacteria</taxon>
        <taxon>Hyphomicrobiales</taxon>
        <taxon>Stappiaceae</taxon>
        <taxon>Breoghania</taxon>
    </lineage>
</organism>
<reference evidence="6 7" key="1">
    <citation type="submission" date="2018-04" db="EMBL/GenBank/DDBJ databases">
        <title>Genomic Encyclopedia of Archaeal and Bacterial Type Strains, Phase II (KMG-II): from individual species to whole genera.</title>
        <authorList>
            <person name="Goeker M."/>
        </authorList>
    </citation>
    <scope>NUCLEOTIDE SEQUENCE [LARGE SCALE GENOMIC DNA]</scope>
    <source>
        <strain evidence="6 7">DSM 23382</strain>
    </source>
</reference>
<keyword evidence="2" id="KW-0805">Transcription regulation</keyword>
<proteinExistence type="inferred from homology"/>
<dbReference type="SUPFAM" id="SSF46785">
    <property type="entry name" value="Winged helix' DNA-binding domain"/>
    <property type="match status" value="1"/>
</dbReference>
<dbReference type="InterPro" id="IPR036390">
    <property type="entry name" value="WH_DNA-bd_sf"/>
</dbReference>
<dbReference type="SUPFAM" id="SSF53850">
    <property type="entry name" value="Periplasmic binding protein-like II"/>
    <property type="match status" value="1"/>
</dbReference>
<dbReference type="Pfam" id="PF00126">
    <property type="entry name" value="HTH_1"/>
    <property type="match status" value="1"/>
</dbReference>
<dbReference type="InterPro" id="IPR050950">
    <property type="entry name" value="HTH-type_LysR_regulators"/>
</dbReference>
<gene>
    <name evidence="6" type="ORF">C8N35_103241</name>
</gene>
<dbReference type="Proteomes" id="UP000244081">
    <property type="component" value="Unassembled WGS sequence"/>
</dbReference>
<evidence type="ECO:0000256" key="1">
    <source>
        <dbReference type="ARBA" id="ARBA00009437"/>
    </source>
</evidence>
<dbReference type="GO" id="GO:0003677">
    <property type="term" value="F:DNA binding"/>
    <property type="evidence" value="ECO:0007669"/>
    <property type="project" value="UniProtKB-KW"/>
</dbReference>
<dbReference type="PRINTS" id="PR00039">
    <property type="entry name" value="HTHLYSR"/>
</dbReference>
<dbReference type="EMBL" id="QAYG01000003">
    <property type="protein sequence ID" value="PTW61059.1"/>
    <property type="molecule type" value="Genomic_DNA"/>
</dbReference>
<evidence type="ECO:0000313" key="7">
    <source>
        <dbReference type="Proteomes" id="UP000244081"/>
    </source>
</evidence>
<dbReference type="InterPro" id="IPR000847">
    <property type="entry name" value="LysR_HTH_N"/>
</dbReference>
<dbReference type="GO" id="GO:0005829">
    <property type="term" value="C:cytosol"/>
    <property type="evidence" value="ECO:0007669"/>
    <property type="project" value="TreeGrafter"/>
</dbReference>
<dbReference type="PANTHER" id="PTHR30419:SF2">
    <property type="entry name" value="LYSR FAMILY TRANSCRIPTIONAL REGULATOR"/>
    <property type="match status" value="1"/>
</dbReference>
<evidence type="ECO:0000256" key="4">
    <source>
        <dbReference type="ARBA" id="ARBA00023163"/>
    </source>
</evidence>
<evidence type="ECO:0000256" key="3">
    <source>
        <dbReference type="ARBA" id="ARBA00023125"/>
    </source>
</evidence>